<sequence length="510" mass="59405">MSCLKDFPTRLESWLDVWDVDSIENCYSEWKYFAYNLPSPVWVKKFCIILENEQRFYIFNSKHDSSSLMSPPHIGLSTINDTAYHALQNIAYKVLSNDIDNYNSYHCFINSITDKDDDVKKCISKKYHTNNSLQRCLMNNSYEDLNNTMLYNPLYINITSNNNNNNNNNELINFDNKTLLKIQKFLFRMKNHFSHQTEHTQSHTNPAVLSSNRRTFNSFIGEDTINGNFMGSYTEEPIKQTLSSSPSISTKCIHLLNGKNISSDNISQNDMNYLRSIRKRQRNIKRQRSSKSFTHYSPQNLCRDNNYMSYHFDTFKRSLSYQQIKFNKNPNSTNSLLSSSSSVNLNENFEYSKNKSKQNSVFITESHVQQTSYNIFYFFLSCLSIEFYKIVLPFFSYYNPNRGISLQNCSATRNSLFPSTSSLQYTDFKYNNGKCNLSSTLVYSLAQPGKINVSTIHQSLTGGRPFCFVFTGPIVQMPSIEKNVCIEDKTLFTHIFATESWESRARWIKR</sequence>
<dbReference type="InParanoid" id="A0A5K4F3Q0"/>
<name>A0A5K4F3Q0_SCHMA</name>
<protein>
    <recommendedName>
        <fullName evidence="2">PH domain-containing protein</fullName>
    </recommendedName>
</protein>
<organism evidence="1">
    <name type="scientific">Schistosoma mansoni</name>
    <name type="common">Blood fluke</name>
    <dbReference type="NCBI Taxonomy" id="6183"/>
    <lineage>
        <taxon>Eukaryota</taxon>
        <taxon>Metazoa</taxon>
        <taxon>Spiralia</taxon>
        <taxon>Lophotrochozoa</taxon>
        <taxon>Platyhelminthes</taxon>
        <taxon>Trematoda</taxon>
        <taxon>Digenea</taxon>
        <taxon>Strigeidida</taxon>
        <taxon>Schistosomatoidea</taxon>
        <taxon>Schistosomatidae</taxon>
        <taxon>Schistosoma</taxon>
    </lineage>
</organism>
<evidence type="ECO:0008006" key="2">
    <source>
        <dbReference type="Google" id="ProtNLM"/>
    </source>
</evidence>
<proteinExistence type="predicted"/>
<reference evidence="1" key="1">
    <citation type="submission" date="2019-11" db="UniProtKB">
        <authorList>
            <consortium name="WormBaseParasite"/>
        </authorList>
    </citation>
    <scope>IDENTIFICATION</scope>
    <source>
        <strain evidence="1">Puerto Rican</strain>
    </source>
</reference>
<dbReference type="WBParaSite" id="Smp_245710.3">
    <property type="protein sequence ID" value="Smp_245710.3"/>
    <property type="gene ID" value="Smp_245710"/>
</dbReference>
<accession>A0A5K4F3Q0</accession>
<evidence type="ECO:0000313" key="1">
    <source>
        <dbReference type="WBParaSite" id="Smp_245710.3"/>
    </source>
</evidence>
<dbReference type="STRING" id="6183.A0A5K4F3Q0"/>
<dbReference type="AlphaFoldDB" id="A0A5K4F3Q0"/>